<dbReference type="InterPro" id="IPR041147">
    <property type="entry name" value="GH38_C"/>
</dbReference>
<dbReference type="SUPFAM" id="SSF74650">
    <property type="entry name" value="Galactose mutarotase-like"/>
    <property type="match status" value="1"/>
</dbReference>
<keyword evidence="2" id="KW-0479">Metal-binding</keyword>
<dbReference type="InterPro" id="IPR028995">
    <property type="entry name" value="Glyco_hydro_57/38_cen_sf"/>
</dbReference>
<dbReference type="InterPro" id="IPR011013">
    <property type="entry name" value="Gal_mutarotase_sf_dom"/>
</dbReference>
<dbReference type="InterPro" id="IPR041509">
    <property type="entry name" value="GH38_beta-1"/>
</dbReference>
<dbReference type="Gene3D" id="3.20.110.10">
    <property type="entry name" value="Glycoside hydrolase 38, N terminal domain"/>
    <property type="match status" value="1"/>
</dbReference>
<dbReference type="Gene3D" id="2.60.40.2210">
    <property type="match status" value="1"/>
</dbReference>
<feature type="domain" description="Glycoside hydrolase family 38 central" evidence="5">
    <location>
        <begin position="297"/>
        <end position="370"/>
    </location>
</feature>
<dbReference type="InterPro" id="IPR011330">
    <property type="entry name" value="Glyco_hydro/deAcase_b/a-brl"/>
</dbReference>
<dbReference type="PANTHER" id="PTHR46017">
    <property type="entry name" value="ALPHA-MANNOSIDASE 2C1"/>
    <property type="match status" value="1"/>
</dbReference>
<evidence type="ECO:0000259" key="5">
    <source>
        <dbReference type="SMART" id="SM00872"/>
    </source>
</evidence>
<dbReference type="PANTHER" id="PTHR46017:SF2">
    <property type="entry name" value="MANNOSYLGLYCERATE HYDROLASE"/>
    <property type="match status" value="1"/>
</dbReference>
<evidence type="ECO:0000256" key="3">
    <source>
        <dbReference type="ARBA" id="ARBA00022801"/>
    </source>
</evidence>
<dbReference type="InterPro" id="IPR027291">
    <property type="entry name" value="Glyco_hydro_38_N_sf"/>
</dbReference>
<gene>
    <name evidence="6" type="ORF">DAT561_1398</name>
</gene>
<keyword evidence="4 6" id="KW-0326">Glycosidase</keyword>
<dbReference type="SUPFAM" id="SSF88688">
    <property type="entry name" value="Families 57/38 glycoside transferase middle domain"/>
    <property type="match status" value="1"/>
</dbReference>
<dbReference type="SMART" id="SM00872">
    <property type="entry name" value="Alpha-mann_mid"/>
    <property type="match status" value="1"/>
</dbReference>
<dbReference type="AlphaFoldDB" id="A0A2Z5Y3P2"/>
<sequence length="905" mass="104552">MAKKKVYIISHAHWDREWYMPFEQHHMRLIELIDDLLTIFKSDPTFDSFHLDGQTIILDDYLAVRPEKKQELQEAITAGKLRIGPFYILQDAFLISPESNVRNMLIGRKESEKWKTPTRLGYFPDTFGNMGQTPQLMQQASLPAVAFGRGVQPVGFDNQLEENRDYSSQYSEMWWEGPDKTQVFGLLFANWYSNGNEIPSTQTEAQLFWEQKLADAEKFASTNHLLMMNGVDHQPVQKDLAKAIELANKLFPEYEFIHSNFEEYLSQLIKDLPKNLGKVKGELTSQETDGWFTLANTASTRVYLKQWNTKVERQLENITEPLATMAYSLTKNYPHDQLDYAWKLLLQNHTHDGICGCSVDSVHREMMTRFEKAYEVGQYLASDALETLIQNIDTAIFPEKSLPFIVFNTTGYRKTGIASVAIEIDRKYFNEGSPNKLKEKLVEEPTPNFQVINQDGQVLSATISKAQVNFDYDLPKDRFRVPYMTKIVTVEIPLKDFPAVSWQTFALQEIEKPINLTHISMIGATKKDIILENEFLHVQFKQNGLLRVVDKKSNTVYNDLLLFEDTGDIGNEYIYKQPEDTKSILSSDFPAKITINKDTEYLAQIKITQTMKIPVSADDLLVEEQQAMIDFRNRQAKRSDNLAPLTIETLVTMERDSPQLQFTTTLDNQMKDHRLRVLFETNIHKETHEADSIYEVVTRPNQTSDQWKNPTNPQHQQAFVNLHSERFGMTISNYGLNEYEILREKGTIALTLLRSVGELGDWGYFPTPEAQCLSKHVFHYGLECHNEPTTRYKTYQNAYASQIPFTVAQATKQQGKLPESKQWIIMPNENIGITAMKNSEDDHYLIIRGFNLSQQETEWKIKVEGTSFPVLLNLLEQPQQRHFKQNIDPYEIQTLGFTYSKEGEK</sequence>
<evidence type="ECO:0000313" key="6">
    <source>
        <dbReference type="EMBL" id="BBC61497.1"/>
    </source>
</evidence>
<dbReference type="Pfam" id="PF09261">
    <property type="entry name" value="Alpha-mann_mid"/>
    <property type="match status" value="1"/>
</dbReference>
<dbReference type="Pfam" id="PF07748">
    <property type="entry name" value="Glyco_hydro_38C"/>
    <property type="match status" value="1"/>
</dbReference>
<evidence type="ECO:0000256" key="2">
    <source>
        <dbReference type="ARBA" id="ARBA00022723"/>
    </source>
</evidence>
<dbReference type="InterPro" id="IPR011682">
    <property type="entry name" value="Glyco_hydro_38_C"/>
</dbReference>
<dbReference type="InterPro" id="IPR000602">
    <property type="entry name" value="Glyco_hydro_38_N"/>
</dbReference>
<dbReference type="InterPro" id="IPR015341">
    <property type="entry name" value="Glyco_hydro_38_cen"/>
</dbReference>
<dbReference type="Pfam" id="PF17677">
    <property type="entry name" value="Glyco_hydro38C2"/>
    <property type="match status" value="1"/>
</dbReference>
<dbReference type="GO" id="GO:0004559">
    <property type="term" value="F:alpha-mannosidase activity"/>
    <property type="evidence" value="ECO:0007669"/>
    <property type="project" value="UniProtKB-EC"/>
</dbReference>
<dbReference type="Gene3D" id="2.70.98.30">
    <property type="entry name" value="Golgi alpha-mannosidase II, domain 4"/>
    <property type="match status" value="1"/>
</dbReference>
<evidence type="ECO:0000256" key="1">
    <source>
        <dbReference type="ARBA" id="ARBA00009792"/>
    </source>
</evidence>
<dbReference type="Pfam" id="PF01074">
    <property type="entry name" value="Glyco_hydro_38N"/>
    <property type="match status" value="1"/>
</dbReference>
<dbReference type="GO" id="GO:0009313">
    <property type="term" value="P:oligosaccharide catabolic process"/>
    <property type="evidence" value="ECO:0007669"/>
    <property type="project" value="TreeGrafter"/>
</dbReference>
<proteinExistence type="inferred from homology"/>
<dbReference type="InterPro" id="IPR037094">
    <property type="entry name" value="Glyco_hydro_38_cen_sf"/>
</dbReference>
<comment type="similarity">
    <text evidence="1">Belongs to the glycosyl hydrolase 38 family.</text>
</comment>
<organism evidence="6 7">
    <name type="scientific">Melissococcus plutonius</name>
    <dbReference type="NCBI Taxonomy" id="33970"/>
    <lineage>
        <taxon>Bacteria</taxon>
        <taxon>Bacillati</taxon>
        <taxon>Bacillota</taxon>
        <taxon>Bacilli</taxon>
        <taxon>Lactobacillales</taxon>
        <taxon>Enterococcaceae</taxon>
        <taxon>Melissococcus</taxon>
    </lineage>
</organism>
<protein>
    <submittedName>
        <fullName evidence="6">Alpha-mannosidase</fullName>
        <ecNumber evidence="6">3.2.1.24</ecNumber>
    </submittedName>
</protein>
<name>A0A2Z5Y3P2_9ENTE</name>
<dbReference type="Proteomes" id="UP000269226">
    <property type="component" value="Chromosome"/>
</dbReference>
<dbReference type="RefSeq" id="WP_015695307.1">
    <property type="nucleotide sequence ID" value="NZ_AP018492.1"/>
</dbReference>
<dbReference type="GO" id="GO:0006013">
    <property type="term" value="P:mannose metabolic process"/>
    <property type="evidence" value="ECO:0007669"/>
    <property type="project" value="InterPro"/>
</dbReference>
<dbReference type="GO" id="GO:0046872">
    <property type="term" value="F:metal ion binding"/>
    <property type="evidence" value="ECO:0007669"/>
    <property type="project" value="UniProtKB-KW"/>
</dbReference>
<reference evidence="6 7" key="1">
    <citation type="submission" date="2018-01" db="EMBL/GenBank/DDBJ databases">
        <title>Whole genome sequence of Melissococcus plutonius DAT561.</title>
        <authorList>
            <person name="Okumura K."/>
            <person name="Takamatsu D."/>
            <person name="Okura M."/>
        </authorList>
    </citation>
    <scope>NUCLEOTIDE SEQUENCE [LARGE SCALE GENOMIC DNA]</scope>
    <source>
        <strain evidence="6 7">DAT561</strain>
    </source>
</reference>
<dbReference type="Pfam" id="PF18438">
    <property type="entry name" value="Glyco_hydro_38"/>
    <property type="match status" value="1"/>
</dbReference>
<evidence type="ECO:0000313" key="7">
    <source>
        <dbReference type="Proteomes" id="UP000269226"/>
    </source>
</evidence>
<dbReference type="EMBL" id="AP018492">
    <property type="protein sequence ID" value="BBC61497.1"/>
    <property type="molecule type" value="Genomic_DNA"/>
</dbReference>
<dbReference type="Gene3D" id="2.60.40.2220">
    <property type="match status" value="1"/>
</dbReference>
<accession>A0A2Z5Y3P2</accession>
<dbReference type="CDD" id="cd10814">
    <property type="entry name" value="GH38N_AMII_SpGH38_like"/>
    <property type="match status" value="1"/>
</dbReference>
<dbReference type="EC" id="3.2.1.24" evidence="6"/>
<dbReference type="SUPFAM" id="SSF88713">
    <property type="entry name" value="Glycoside hydrolase/deacetylase"/>
    <property type="match status" value="1"/>
</dbReference>
<dbReference type="GeneID" id="57043935"/>
<dbReference type="GO" id="GO:0030246">
    <property type="term" value="F:carbohydrate binding"/>
    <property type="evidence" value="ECO:0007669"/>
    <property type="project" value="InterPro"/>
</dbReference>
<keyword evidence="3 6" id="KW-0378">Hydrolase</keyword>
<dbReference type="Gene3D" id="1.20.1270.50">
    <property type="entry name" value="Glycoside hydrolase family 38, central domain"/>
    <property type="match status" value="1"/>
</dbReference>
<evidence type="ECO:0000256" key="4">
    <source>
        <dbReference type="ARBA" id="ARBA00023295"/>
    </source>
</evidence>